<dbReference type="Proteomes" id="UP000001818">
    <property type="component" value="Chromosome"/>
</dbReference>
<keyword evidence="1" id="KW-0732">Signal</keyword>
<reference evidence="2 3" key="1">
    <citation type="submission" date="2006-03" db="EMBL/GenBank/DDBJ databases">
        <title>Complete sequence of Rhodopseudomonas palustris BisB5.</title>
        <authorList>
            <consortium name="US DOE Joint Genome Institute"/>
            <person name="Copeland A."/>
            <person name="Lucas S."/>
            <person name="Lapidus A."/>
            <person name="Barry K."/>
            <person name="Detter J.C."/>
            <person name="Glavina del Rio T."/>
            <person name="Hammon N."/>
            <person name="Israni S."/>
            <person name="Dalin E."/>
            <person name="Tice H."/>
            <person name="Pitluck S."/>
            <person name="Chain P."/>
            <person name="Malfatti S."/>
            <person name="Shin M."/>
            <person name="Vergez L."/>
            <person name="Schmutz J."/>
            <person name="Larimer F."/>
            <person name="Land M."/>
            <person name="Hauser L."/>
            <person name="Pelletier D.A."/>
            <person name="Kyrpides N."/>
            <person name="Lykidis A."/>
            <person name="Oda Y."/>
            <person name="Harwood C.S."/>
            <person name="Richardson P."/>
        </authorList>
    </citation>
    <scope>NUCLEOTIDE SEQUENCE [LARGE SCALE GENOMIC DNA]</scope>
    <source>
        <strain evidence="2 3">BisB5</strain>
    </source>
</reference>
<feature type="chain" id="PRO_5004182068" description="Lipoprotein" evidence="1">
    <location>
        <begin position="30"/>
        <end position="133"/>
    </location>
</feature>
<name>Q13B39_RHOPS</name>
<dbReference type="HOGENOM" id="CLU_1915477_0_0_5"/>
<gene>
    <name evidence="2" type="ordered locus">RPD_1463</name>
</gene>
<dbReference type="BioCyc" id="RPAL316057:RPD_RS07400-MONOMER"/>
<protein>
    <recommendedName>
        <fullName evidence="4">Lipoprotein</fullName>
    </recommendedName>
</protein>
<evidence type="ECO:0008006" key="4">
    <source>
        <dbReference type="Google" id="ProtNLM"/>
    </source>
</evidence>
<dbReference type="EMBL" id="CP000283">
    <property type="protein sequence ID" value="ABE38700.1"/>
    <property type="molecule type" value="Genomic_DNA"/>
</dbReference>
<evidence type="ECO:0000256" key="1">
    <source>
        <dbReference type="SAM" id="SignalP"/>
    </source>
</evidence>
<feature type="signal peptide" evidence="1">
    <location>
        <begin position="1"/>
        <end position="29"/>
    </location>
</feature>
<organism evidence="2 3">
    <name type="scientific">Rhodopseudomonas palustris (strain BisB5)</name>
    <dbReference type="NCBI Taxonomy" id="316057"/>
    <lineage>
        <taxon>Bacteria</taxon>
        <taxon>Pseudomonadati</taxon>
        <taxon>Pseudomonadota</taxon>
        <taxon>Alphaproteobacteria</taxon>
        <taxon>Hyphomicrobiales</taxon>
        <taxon>Nitrobacteraceae</taxon>
        <taxon>Rhodopseudomonas</taxon>
    </lineage>
</organism>
<dbReference type="eggNOG" id="ENOG5030VPR">
    <property type="taxonomic scope" value="Bacteria"/>
</dbReference>
<proteinExistence type="predicted"/>
<evidence type="ECO:0000313" key="3">
    <source>
        <dbReference type="Proteomes" id="UP000001818"/>
    </source>
</evidence>
<dbReference type="PROSITE" id="PS51257">
    <property type="entry name" value="PROKAR_LIPOPROTEIN"/>
    <property type="match status" value="1"/>
</dbReference>
<evidence type="ECO:0000313" key="2">
    <source>
        <dbReference type="EMBL" id="ABE38700.1"/>
    </source>
</evidence>
<sequence length="133" mass="14249">MQRAIRLMTLTLVSVGLCGCAVDANFSYAPDFMKQAGPRQPVAETPPDVGGFLRTNVNAVFAQGASPTGIRFSPPVASKYGGWDTCVKGDVVGVTGQSLGGQTFLVTIDQDRVGRRERVGTEHWCARQTYTPL</sequence>
<accession>Q13B39</accession>
<dbReference type="AlphaFoldDB" id="Q13B39"/>
<dbReference type="KEGG" id="rpd:RPD_1463"/>